<dbReference type="EMBL" id="KQ947424">
    <property type="protein sequence ID" value="KUJ12372.1"/>
    <property type="molecule type" value="Genomic_DNA"/>
</dbReference>
<accession>A0A194WXQ2</accession>
<dbReference type="InParanoid" id="A0A194WXQ2"/>
<dbReference type="Proteomes" id="UP000070700">
    <property type="component" value="Unassembled WGS sequence"/>
</dbReference>
<reference evidence="1 2" key="1">
    <citation type="submission" date="2015-10" db="EMBL/GenBank/DDBJ databases">
        <title>Full genome of DAOMC 229536 Phialocephala scopiformis, a fungal endophyte of spruce producing the potent anti-insectan compound rugulosin.</title>
        <authorList>
            <consortium name="DOE Joint Genome Institute"/>
            <person name="Walker A.K."/>
            <person name="Frasz S.L."/>
            <person name="Seifert K.A."/>
            <person name="Miller J.D."/>
            <person name="Mondo S.J."/>
            <person name="Labutti K."/>
            <person name="Lipzen A."/>
            <person name="Dockter R."/>
            <person name="Kennedy M."/>
            <person name="Grigoriev I.V."/>
            <person name="Spatafora J.W."/>
        </authorList>
    </citation>
    <scope>NUCLEOTIDE SEQUENCE [LARGE SCALE GENOMIC DNA]</scope>
    <source>
        <strain evidence="1 2">CBS 120377</strain>
    </source>
</reference>
<dbReference type="PANTHER" id="PTHR47784:SF5">
    <property type="entry name" value="STEROL UPTAKE CONTROL PROTEIN 2"/>
    <property type="match status" value="1"/>
</dbReference>
<protein>
    <submittedName>
        <fullName evidence="1">Uncharacterized protein</fullName>
    </submittedName>
</protein>
<organism evidence="1 2">
    <name type="scientific">Mollisia scopiformis</name>
    <name type="common">Conifer needle endophyte fungus</name>
    <name type="synonym">Phialocephala scopiformis</name>
    <dbReference type="NCBI Taxonomy" id="149040"/>
    <lineage>
        <taxon>Eukaryota</taxon>
        <taxon>Fungi</taxon>
        <taxon>Dikarya</taxon>
        <taxon>Ascomycota</taxon>
        <taxon>Pezizomycotina</taxon>
        <taxon>Leotiomycetes</taxon>
        <taxon>Helotiales</taxon>
        <taxon>Mollisiaceae</taxon>
        <taxon>Mollisia</taxon>
    </lineage>
</organism>
<dbReference type="InterPro" id="IPR053157">
    <property type="entry name" value="Sterol_Uptake_Regulator"/>
</dbReference>
<proteinExistence type="predicted"/>
<name>A0A194WXQ2_MOLSC</name>
<dbReference type="GO" id="GO:0001228">
    <property type="term" value="F:DNA-binding transcription activator activity, RNA polymerase II-specific"/>
    <property type="evidence" value="ECO:0007669"/>
    <property type="project" value="TreeGrafter"/>
</dbReference>
<dbReference type="AlphaFoldDB" id="A0A194WXQ2"/>
<feature type="non-terminal residue" evidence="1">
    <location>
        <position position="294"/>
    </location>
</feature>
<keyword evidence="2" id="KW-1185">Reference proteome</keyword>
<dbReference type="PANTHER" id="PTHR47784">
    <property type="entry name" value="STEROL UPTAKE CONTROL PROTEIN 2"/>
    <property type="match status" value="1"/>
</dbReference>
<gene>
    <name evidence="1" type="ORF">LY89DRAFT_536641</name>
</gene>
<dbReference type="Pfam" id="PF11951">
    <property type="entry name" value="Fungal_trans_2"/>
    <property type="match status" value="1"/>
</dbReference>
<dbReference type="KEGG" id="psco:LY89DRAFT_536641"/>
<dbReference type="OrthoDB" id="5386330at2759"/>
<evidence type="ECO:0000313" key="2">
    <source>
        <dbReference type="Proteomes" id="UP000070700"/>
    </source>
</evidence>
<dbReference type="InterPro" id="IPR021858">
    <property type="entry name" value="Fun_TF"/>
</dbReference>
<dbReference type="FunCoup" id="A0A194WXQ2">
    <property type="interactions" value="790"/>
</dbReference>
<dbReference type="RefSeq" id="XP_018066727.1">
    <property type="nucleotide sequence ID" value="XM_018208108.1"/>
</dbReference>
<sequence length="294" mass="33210">LELLHFFTTTTSLTLSNLPEQQRLWQQVVPKIAFSHAFLLRSILALSAIHLGRLYVERRSTLCPVATLHHTAGVILFRTAMPSITPENCDACFAFSTLLVIYAWSSSCQTGDLFFVDSSKTDGGTVEWVSLLRGCHNLLQLACTWLKNGPLRSLLLLQIEESWSAVPDPDSNSKFRSLAALWDKSRTHLKAEEADALDEALTFLIEVHAFLSLRDQAIDEVGTTLSWPIRVRDSYIAMVSQQKPEALVVLAHYCLLLNKIDHFWFMAGMSRCLLQTVHRTLGAEWESWIAWPLQ</sequence>
<dbReference type="GeneID" id="28817834"/>
<evidence type="ECO:0000313" key="1">
    <source>
        <dbReference type="EMBL" id="KUJ12372.1"/>
    </source>
</evidence>
<feature type="non-terminal residue" evidence="1">
    <location>
        <position position="1"/>
    </location>
</feature>